<dbReference type="AlphaFoldDB" id="A0A4C1SL52"/>
<protein>
    <submittedName>
        <fullName evidence="1">Uncharacterized protein</fullName>
    </submittedName>
</protein>
<accession>A0A4C1SL52</accession>
<reference evidence="1 2" key="1">
    <citation type="journal article" date="2019" name="Commun. Biol.">
        <title>The bagworm genome reveals a unique fibroin gene that provides high tensile strength.</title>
        <authorList>
            <person name="Kono N."/>
            <person name="Nakamura H."/>
            <person name="Ohtoshi R."/>
            <person name="Tomita M."/>
            <person name="Numata K."/>
            <person name="Arakawa K."/>
        </authorList>
    </citation>
    <scope>NUCLEOTIDE SEQUENCE [LARGE SCALE GENOMIC DNA]</scope>
</reference>
<comment type="caution">
    <text evidence="1">The sequence shown here is derived from an EMBL/GenBank/DDBJ whole genome shotgun (WGS) entry which is preliminary data.</text>
</comment>
<dbReference type="Proteomes" id="UP000299102">
    <property type="component" value="Unassembled WGS sequence"/>
</dbReference>
<gene>
    <name evidence="1" type="ORF">EVAR_73480_1</name>
</gene>
<feature type="non-terminal residue" evidence="1">
    <location>
        <position position="1"/>
    </location>
</feature>
<proteinExistence type="predicted"/>
<sequence>RPQRATVASVTKYLEEQDYLSYRKQISEP</sequence>
<name>A0A4C1SL52_EUMVA</name>
<organism evidence="1 2">
    <name type="scientific">Eumeta variegata</name>
    <name type="common">Bagworm moth</name>
    <name type="synonym">Eumeta japonica</name>
    <dbReference type="NCBI Taxonomy" id="151549"/>
    <lineage>
        <taxon>Eukaryota</taxon>
        <taxon>Metazoa</taxon>
        <taxon>Ecdysozoa</taxon>
        <taxon>Arthropoda</taxon>
        <taxon>Hexapoda</taxon>
        <taxon>Insecta</taxon>
        <taxon>Pterygota</taxon>
        <taxon>Neoptera</taxon>
        <taxon>Endopterygota</taxon>
        <taxon>Lepidoptera</taxon>
        <taxon>Glossata</taxon>
        <taxon>Ditrysia</taxon>
        <taxon>Tineoidea</taxon>
        <taxon>Psychidae</taxon>
        <taxon>Oiketicinae</taxon>
        <taxon>Eumeta</taxon>
    </lineage>
</organism>
<evidence type="ECO:0000313" key="1">
    <source>
        <dbReference type="EMBL" id="GBP02879.1"/>
    </source>
</evidence>
<keyword evidence="2" id="KW-1185">Reference proteome</keyword>
<dbReference type="EMBL" id="BGZK01010516">
    <property type="protein sequence ID" value="GBP02879.1"/>
    <property type="molecule type" value="Genomic_DNA"/>
</dbReference>
<evidence type="ECO:0000313" key="2">
    <source>
        <dbReference type="Proteomes" id="UP000299102"/>
    </source>
</evidence>